<evidence type="ECO:0000256" key="2">
    <source>
        <dbReference type="ARBA" id="ARBA00022723"/>
    </source>
</evidence>
<dbReference type="EMBL" id="JBHSMS010000010">
    <property type="protein sequence ID" value="MFC5509977.1"/>
    <property type="molecule type" value="Genomic_DNA"/>
</dbReference>
<dbReference type="Proteomes" id="UP001596031">
    <property type="component" value="Unassembled WGS sequence"/>
</dbReference>
<keyword evidence="6" id="KW-1185">Reference proteome</keyword>
<dbReference type="InterPro" id="IPR012827">
    <property type="entry name" value="Hemerythrin_metal-bd"/>
</dbReference>
<evidence type="ECO:0000313" key="5">
    <source>
        <dbReference type="EMBL" id="MFC5509977.1"/>
    </source>
</evidence>
<gene>
    <name evidence="5" type="ORF">ACFPOU_02410</name>
</gene>
<keyword evidence="3" id="KW-0408">Iron</keyword>
<protein>
    <submittedName>
        <fullName evidence="5">Hemerythrin domain-containing protein</fullName>
    </submittedName>
</protein>
<proteinExistence type="inferred from homology"/>
<dbReference type="Gene3D" id="1.20.120.50">
    <property type="entry name" value="Hemerythrin-like"/>
    <property type="match status" value="1"/>
</dbReference>
<evidence type="ECO:0000256" key="3">
    <source>
        <dbReference type="ARBA" id="ARBA00023004"/>
    </source>
</evidence>
<dbReference type="NCBIfam" id="TIGR02481">
    <property type="entry name" value="hemeryth_dom"/>
    <property type="match status" value="1"/>
</dbReference>
<dbReference type="PANTHER" id="PTHR37164:SF1">
    <property type="entry name" value="BACTERIOHEMERYTHRIN"/>
    <property type="match status" value="1"/>
</dbReference>
<evidence type="ECO:0000256" key="1">
    <source>
        <dbReference type="ARBA" id="ARBA00010587"/>
    </source>
</evidence>
<comment type="caution">
    <text evidence="5">The sequence shown here is derived from an EMBL/GenBank/DDBJ whole genome shotgun (WGS) entry which is preliminary data.</text>
</comment>
<dbReference type="Pfam" id="PF01814">
    <property type="entry name" value="Hemerythrin"/>
    <property type="match status" value="1"/>
</dbReference>
<dbReference type="CDD" id="cd12107">
    <property type="entry name" value="Hemerythrin"/>
    <property type="match status" value="1"/>
</dbReference>
<evidence type="ECO:0000313" key="6">
    <source>
        <dbReference type="Proteomes" id="UP001596031"/>
    </source>
</evidence>
<dbReference type="RefSeq" id="WP_379716663.1">
    <property type="nucleotide sequence ID" value="NZ_JBHSMS010000010.1"/>
</dbReference>
<feature type="domain" description="Hemerythrin-like" evidence="4">
    <location>
        <begin position="22"/>
        <end position="127"/>
    </location>
</feature>
<evidence type="ECO:0000259" key="4">
    <source>
        <dbReference type="Pfam" id="PF01814"/>
    </source>
</evidence>
<name>A0ABW0PEH5_9BURK</name>
<dbReference type="SUPFAM" id="SSF47188">
    <property type="entry name" value="Hemerythrin-like"/>
    <property type="match status" value="1"/>
</dbReference>
<dbReference type="InterPro" id="IPR050669">
    <property type="entry name" value="Hemerythrin"/>
</dbReference>
<dbReference type="InterPro" id="IPR035938">
    <property type="entry name" value="Hemerythrin-like_sf"/>
</dbReference>
<comment type="similarity">
    <text evidence="1">Belongs to the hemerythrin family.</text>
</comment>
<keyword evidence="2" id="KW-0479">Metal-binding</keyword>
<dbReference type="PANTHER" id="PTHR37164">
    <property type="entry name" value="BACTERIOHEMERYTHRIN"/>
    <property type="match status" value="1"/>
</dbReference>
<sequence>MTSLNSEAFPWSDQFLLGYGPMDETHREFVDLVAALLSAPDADLPRHLDAFADHAQRHFSEEREWMESTAFPATQCHIDEHEAVMKSVHEVRDLLAGGGHAHTCRALAQELVRWFPGHADYMDAALAQWMVKKRMGGVPVVLKRGSGKPPVAPAA</sequence>
<organism evidence="5 6">
    <name type="scientific">Massilia jejuensis</name>
    <dbReference type="NCBI Taxonomy" id="648894"/>
    <lineage>
        <taxon>Bacteria</taxon>
        <taxon>Pseudomonadati</taxon>
        <taxon>Pseudomonadota</taxon>
        <taxon>Betaproteobacteria</taxon>
        <taxon>Burkholderiales</taxon>
        <taxon>Oxalobacteraceae</taxon>
        <taxon>Telluria group</taxon>
        <taxon>Massilia</taxon>
    </lineage>
</organism>
<dbReference type="InterPro" id="IPR012312">
    <property type="entry name" value="Hemerythrin-like"/>
</dbReference>
<reference evidence="6" key="1">
    <citation type="journal article" date="2019" name="Int. J. Syst. Evol. Microbiol.">
        <title>The Global Catalogue of Microorganisms (GCM) 10K type strain sequencing project: providing services to taxonomists for standard genome sequencing and annotation.</title>
        <authorList>
            <consortium name="The Broad Institute Genomics Platform"/>
            <consortium name="The Broad Institute Genome Sequencing Center for Infectious Disease"/>
            <person name="Wu L."/>
            <person name="Ma J."/>
        </authorList>
    </citation>
    <scope>NUCLEOTIDE SEQUENCE [LARGE SCALE GENOMIC DNA]</scope>
    <source>
        <strain evidence="6">CCUG 38813</strain>
    </source>
</reference>
<accession>A0ABW0PEH5</accession>